<reference evidence="7 8" key="1">
    <citation type="journal article" date="2007" name="Archaea">
        <title>The genome of Hyperthermus butylicus: a sulfur-reducing, peptide fermenting, neutrophilic Crenarchaeote growing up to 108 degrees C.</title>
        <authorList>
            <person name="Brugger K."/>
            <person name="Chen L."/>
            <person name="Stark M."/>
            <person name="Zibat A."/>
            <person name="Redder P."/>
            <person name="Ruepp A."/>
            <person name="Awayez M."/>
            <person name="She Q."/>
            <person name="Garrett R.A."/>
            <person name="Klenk H.P."/>
        </authorList>
    </citation>
    <scope>NUCLEOTIDE SEQUENCE [LARGE SCALE GENOMIC DNA]</scope>
    <source>
        <strain evidence="8">DSM 5456 / JCM 9403 / PLM1-5</strain>
    </source>
</reference>
<keyword evidence="8" id="KW-1185">Reference proteome</keyword>
<dbReference type="InterPro" id="IPR000412">
    <property type="entry name" value="ABC_2_transport"/>
</dbReference>
<accession>A2BMQ0</accession>
<dbReference type="eggNOG" id="arCOG01465">
    <property type="taxonomic scope" value="Archaea"/>
</dbReference>
<dbReference type="PRINTS" id="PR00164">
    <property type="entry name" value="ABC2TRNSPORT"/>
</dbReference>
<comment type="subcellular location">
    <subcellularLocation>
        <location evidence="1">Membrane</location>
        <topology evidence="1">Multi-pass membrane protein</topology>
    </subcellularLocation>
</comment>
<dbReference type="InterPro" id="IPR051784">
    <property type="entry name" value="Nod_factor_ABC_transporter"/>
</dbReference>
<name>A2BMQ0_HYPBU</name>
<evidence type="ECO:0000313" key="7">
    <source>
        <dbReference type="EMBL" id="ABM81261.1"/>
    </source>
</evidence>
<dbReference type="GO" id="GO:0140359">
    <property type="term" value="F:ABC-type transporter activity"/>
    <property type="evidence" value="ECO:0007669"/>
    <property type="project" value="InterPro"/>
</dbReference>
<dbReference type="AlphaFoldDB" id="A2BMQ0"/>
<proteinExistence type="predicted"/>
<evidence type="ECO:0000256" key="5">
    <source>
        <dbReference type="SAM" id="Phobius"/>
    </source>
</evidence>
<feature type="transmembrane region" description="Helical" evidence="5">
    <location>
        <begin position="176"/>
        <end position="197"/>
    </location>
</feature>
<protein>
    <recommendedName>
        <fullName evidence="6">ABC-2 type transporter transmembrane domain-containing protein</fullName>
    </recommendedName>
</protein>
<keyword evidence="3 5" id="KW-1133">Transmembrane helix</keyword>
<dbReference type="PANTHER" id="PTHR43229:SF2">
    <property type="entry name" value="NODULATION PROTEIN J"/>
    <property type="match status" value="1"/>
</dbReference>
<keyword evidence="2 5" id="KW-0812">Transmembrane</keyword>
<dbReference type="GeneID" id="4782578"/>
<dbReference type="InterPro" id="IPR013525">
    <property type="entry name" value="ABC2_TM"/>
</dbReference>
<dbReference type="RefSeq" id="WP_011822579.1">
    <property type="nucleotide sequence ID" value="NC_008818.1"/>
</dbReference>
<evidence type="ECO:0000256" key="4">
    <source>
        <dbReference type="ARBA" id="ARBA00023136"/>
    </source>
</evidence>
<dbReference type="OrthoDB" id="18468at2157"/>
<organism evidence="7 8">
    <name type="scientific">Hyperthermus butylicus (strain DSM 5456 / JCM 9403 / PLM1-5)</name>
    <dbReference type="NCBI Taxonomy" id="415426"/>
    <lineage>
        <taxon>Archaea</taxon>
        <taxon>Thermoproteota</taxon>
        <taxon>Thermoprotei</taxon>
        <taxon>Desulfurococcales</taxon>
        <taxon>Pyrodictiaceae</taxon>
        <taxon>Hyperthermus</taxon>
    </lineage>
</organism>
<dbReference type="HOGENOM" id="CLU_1076093_0_0_2"/>
<evidence type="ECO:0000256" key="2">
    <source>
        <dbReference type="ARBA" id="ARBA00022692"/>
    </source>
</evidence>
<feature type="domain" description="ABC-2 type transporter transmembrane" evidence="6">
    <location>
        <begin position="13"/>
        <end position="220"/>
    </location>
</feature>
<feature type="transmembrane region" description="Helical" evidence="5">
    <location>
        <begin position="28"/>
        <end position="50"/>
    </location>
</feature>
<dbReference type="EMBL" id="CP000493">
    <property type="protein sequence ID" value="ABM81261.1"/>
    <property type="molecule type" value="Genomic_DNA"/>
</dbReference>
<dbReference type="GO" id="GO:0043190">
    <property type="term" value="C:ATP-binding cassette (ABC) transporter complex"/>
    <property type="evidence" value="ECO:0007669"/>
    <property type="project" value="InterPro"/>
</dbReference>
<dbReference type="EnsemblBacteria" id="ABM81261">
    <property type="protein sequence ID" value="ABM81261"/>
    <property type="gene ID" value="Hbut_1437"/>
</dbReference>
<sequence length="272" mass="30178">MGSTSLPHKLVAIVYLHALRTWRYKYGFINAALTMFLWVAIYVLGVIIFMPNEKLGEMMPHIFWGIVAWNIMTFTVLYTAGWTIWFVVNVGLVEELMLHNTSIALFLSGRLITVAGQTAIMLPLLYMLVRHIAGQKPSLVKHPLLLVYGLATMAIMALSYGLLLAALGLRLNIPGTLLDVTDFLLFLIGGIAAPVAMLPEPIRWIAIATPYSHAVEIIRYGATGLEPYLGLRTELILSALIAAAMFAAAYAVHRWVEESYIRRHGVKGVGRM</sequence>
<dbReference type="Pfam" id="PF01061">
    <property type="entry name" value="ABC2_membrane"/>
    <property type="match status" value="1"/>
</dbReference>
<feature type="transmembrane region" description="Helical" evidence="5">
    <location>
        <begin position="235"/>
        <end position="253"/>
    </location>
</feature>
<dbReference type="Proteomes" id="UP000002593">
    <property type="component" value="Chromosome"/>
</dbReference>
<feature type="transmembrane region" description="Helical" evidence="5">
    <location>
        <begin position="104"/>
        <end position="126"/>
    </location>
</feature>
<dbReference type="PANTHER" id="PTHR43229">
    <property type="entry name" value="NODULATION PROTEIN J"/>
    <property type="match status" value="1"/>
</dbReference>
<dbReference type="KEGG" id="hbu:Hbut_1437"/>
<evidence type="ECO:0000256" key="1">
    <source>
        <dbReference type="ARBA" id="ARBA00004141"/>
    </source>
</evidence>
<dbReference type="STRING" id="415426.Hbut_1437"/>
<evidence type="ECO:0000313" key="8">
    <source>
        <dbReference type="Proteomes" id="UP000002593"/>
    </source>
</evidence>
<gene>
    <name evidence="7" type="ordered locus">Hbut_1437</name>
</gene>
<keyword evidence="4 5" id="KW-0472">Membrane</keyword>
<feature type="transmembrane region" description="Helical" evidence="5">
    <location>
        <begin position="146"/>
        <end position="169"/>
    </location>
</feature>
<evidence type="ECO:0000256" key="3">
    <source>
        <dbReference type="ARBA" id="ARBA00022989"/>
    </source>
</evidence>
<feature type="transmembrane region" description="Helical" evidence="5">
    <location>
        <begin position="62"/>
        <end position="92"/>
    </location>
</feature>
<evidence type="ECO:0000259" key="6">
    <source>
        <dbReference type="Pfam" id="PF01061"/>
    </source>
</evidence>